<accession>A0A8H3VM91</accession>
<evidence type="ECO:0000313" key="5">
    <source>
        <dbReference type="Proteomes" id="UP000490939"/>
    </source>
</evidence>
<keyword evidence="5" id="KW-1185">Reference proteome</keyword>
<dbReference type="Proteomes" id="UP000433883">
    <property type="component" value="Unassembled WGS sequence"/>
</dbReference>
<name>A0A8H3VM91_VENIN</name>
<organism evidence="4 5">
    <name type="scientific">Venturia inaequalis</name>
    <name type="common">Apple scab fungus</name>
    <dbReference type="NCBI Taxonomy" id="5025"/>
    <lineage>
        <taxon>Eukaryota</taxon>
        <taxon>Fungi</taxon>
        <taxon>Dikarya</taxon>
        <taxon>Ascomycota</taxon>
        <taxon>Pezizomycotina</taxon>
        <taxon>Dothideomycetes</taxon>
        <taxon>Pleosporomycetidae</taxon>
        <taxon>Venturiales</taxon>
        <taxon>Venturiaceae</taxon>
        <taxon>Venturia</taxon>
    </lineage>
</organism>
<feature type="chain" id="PRO_5044690951" evidence="2">
    <location>
        <begin position="20"/>
        <end position="275"/>
    </location>
</feature>
<keyword evidence="2" id="KW-0732">Signal</keyword>
<protein>
    <submittedName>
        <fullName evidence="4">Uncharacterized protein</fullName>
    </submittedName>
</protein>
<evidence type="ECO:0000313" key="4">
    <source>
        <dbReference type="EMBL" id="KAE9991784.1"/>
    </source>
</evidence>
<feature type="signal peptide" evidence="2">
    <location>
        <begin position="1"/>
        <end position="19"/>
    </location>
</feature>
<feature type="region of interest" description="Disordered" evidence="1">
    <location>
        <begin position="199"/>
        <end position="224"/>
    </location>
</feature>
<dbReference type="EMBL" id="WNWR01000082">
    <property type="protein sequence ID" value="KAE9991784.1"/>
    <property type="molecule type" value="Genomic_DNA"/>
</dbReference>
<gene>
    <name evidence="3" type="ORF">BLS_009170</name>
    <name evidence="4" type="ORF">EG327_010980</name>
</gene>
<evidence type="ECO:0000256" key="1">
    <source>
        <dbReference type="SAM" id="MobiDB-lite"/>
    </source>
</evidence>
<feature type="compositionally biased region" description="Low complexity" evidence="1">
    <location>
        <begin position="213"/>
        <end position="224"/>
    </location>
</feature>
<reference evidence="4 5" key="1">
    <citation type="submission" date="2019-07" db="EMBL/GenBank/DDBJ databases">
        <title>Venturia inaequalis Genome Resource.</title>
        <authorList>
            <person name="Lichtner F.J."/>
        </authorList>
    </citation>
    <scope>NUCLEOTIDE SEQUENCE [LARGE SCALE GENOMIC DNA]</scope>
    <source>
        <strain evidence="3">Bline_iso_100314</strain>
        <strain evidence="4 5">DMI_063113</strain>
    </source>
</reference>
<proteinExistence type="predicted"/>
<sequence length="275" mass="27167">MKTTTTLATLLSSALLTTAQLSYDPSTQSLKCALQNGTYCLGDSLSQPYIAHCNAGVATISCCTSSLSSLPPLGLKQTALCFQSSSTSGDASCALNGTIYTPKGPVTLPAPAKPTDSVPEIGNSTETSSKGCACRNGTDSLAPAGPSGSIIPPISLPSGTPAVAPIVPSPSTPAAPIILSTPSLPAPLASAPLPPIHPTAPASGAYQAPSISPTGTGIFPTTPTPTMGASSFSYAIGKPTPSSADVRPVQTTNAAGRRAVPVAVLGVVGAVVMLL</sequence>
<comment type="caution">
    <text evidence="4">The sequence shown here is derived from an EMBL/GenBank/DDBJ whole genome shotgun (WGS) entry which is preliminary data.</text>
</comment>
<dbReference type="AlphaFoldDB" id="A0A8H3VM91"/>
<dbReference type="Proteomes" id="UP000490939">
    <property type="component" value="Unassembled WGS sequence"/>
</dbReference>
<evidence type="ECO:0000256" key="2">
    <source>
        <dbReference type="SAM" id="SignalP"/>
    </source>
</evidence>
<dbReference type="EMBL" id="WNWQ01000082">
    <property type="protein sequence ID" value="KAE9980086.1"/>
    <property type="molecule type" value="Genomic_DNA"/>
</dbReference>
<evidence type="ECO:0000313" key="3">
    <source>
        <dbReference type="EMBL" id="KAE9980086.1"/>
    </source>
</evidence>